<gene>
    <name evidence="3" type="ORF">ACFFGV_12370</name>
</gene>
<dbReference type="InterPro" id="IPR001387">
    <property type="entry name" value="Cro/C1-type_HTH"/>
</dbReference>
<dbReference type="SUPFAM" id="SSF47413">
    <property type="entry name" value="lambda repressor-like DNA-binding domains"/>
    <property type="match status" value="1"/>
</dbReference>
<dbReference type="Pfam" id="PF13176">
    <property type="entry name" value="TPR_7"/>
    <property type="match status" value="1"/>
</dbReference>
<organism evidence="3 4">
    <name type="scientific">Pontibacillus salicampi</name>
    <dbReference type="NCBI Taxonomy" id="1449801"/>
    <lineage>
        <taxon>Bacteria</taxon>
        <taxon>Bacillati</taxon>
        <taxon>Bacillota</taxon>
        <taxon>Bacilli</taxon>
        <taxon>Bacillales</taxon>
        <taxon>Bacillaceae</taxon>
        <taxon>Pontibacillus</taxon>
    </lineage>
</organism>
<dbReference type="PANTHER" id="PTHR47050:SF1">
    <property type="entry name" value="TETRATRICOPEPTIDE REPEAT PROTEIN 24-LIKE"/>
    <property type="match status" value="1"/>
</dbReference>
<keyword evidence="1" id="KW-0802">TPR repeat</keyword>
<dbReference type="Gene3D" id="1.25.40.10">
    <property type="entry name" value="Tetratricopeptide repeat domain"/>
    <property type="match status" value="1"/>
</dbReference>
<proteinExistence type="predicted"/>
<feature type="domain" description="HTH cro/C1-type" evidence="2">
    <location>
        <begin position="10"/>
        <end position="65"/>
    </location>
</feature>
<dbReference type="RefSeq" id="WP_377348262.1">
    <property type="nucleotide sequence ID" value="NZ_JBHLTP010000011.1"/>
</dbReference>
<keyword evidence="4" id="KW-1185">Reference proteome</keyword>
<reference evidence="3 4" key="1">
    <citation type="submission" date="2024-09" db="EMBL/GenBank/DDBJ databases">
        <authorList>
            <person name="Sun Q."/>
            <person name="Mori K."/>
        </authorList>
    </citation>
    <scope>NUCLEOTIDE SEQUENCE [LARGE SCALE GENOMIC DNA]</scope>
    <source>
        <strain evidence="3 4">NCAIM B.02529</strain>
    </source>
</reference>
<dbReference type="Pfam" id="PF01381">
    <property type="entry name" value="HTH_3"/>
    <property type="match status" value="1"/>
</dbReference>
<sequence length="426" mass="50434">MVKTDVGKKIKFHRLNQNRTLEETADGICSLSYLSKIENGLTKSSEEIVRLLYNRLNIDYEVEEVGMDEDHVEQELHEWYHMIIQRRSDQATEQYLQFKQSMEQHSSPGILALFQLFEIRYQLLMRHLNEVPILIEKVNRMKEMFEEKHQYYLYKFTGIYHHMSNQYRVAQEQFSKAMTILNRSPMSDFEKSDIYFGIAINELRLLNITLSIHYSRLALDLYSINFDFHRSADCQILLGICYKRIHQFDQAEEAFHLAIKAANHLQEPSLKGVAYQNLGEMYSAMGRNEEAIQHYEKSLVFKENHNIKGKLTTIASMVEALFAFDEKARLMEWIDRGIMMVEGKPDYQLFHYFFQVYKMRVEGDTISLEHYLRESVIPYFEGIDDRHYLAIYAELLSQCLQASKKYKDACYYLSLANDSYKQLSKT</sequence>
<evidence type="ECO:0000313" key="3">
    <source>
        <dbReference type="EMBL" id="MFC0524361.1"/>
    </source>
</evidence>
<feature type="repeat" description="TPR" evidence="1">
    <location>
        <begin position="272"/>
        <end position="305"/>
    </location>
</feature>
<dbReference type="Proteomes" id="UP001589836">
    <property type="component" value="Unassembled WGS sequence"/>
</dbReference>
<comment type="caution">
    <text evidence="3">The sequence shown here is derived from an EMBL/GenBank/DDBJ whole genome shotgun (WGS) entry which is preliminary data.</text>
</comment>
<evidence type="ECO:0000256" key="1">
    <source>
        <dbReference type="PROSITE-ProRule" id="PRU00339"/>
    </source>
</evidence>
<dbReference type="SUPFAM" id="SSF48452">
    <property type="entry name" value="TPR-like"/>
    <property type="match status" value="1"/>
</dbReference>
<dbReference type="InterPro" id="IPR024812">
    <property type="entry name" value="TPR_24"/>
</dbReference>
<evidence type="ECO:0000313" key="4">
    <source>
        <dbReference type="Proteomes" id="UP001589836"/>
    </source>
</evidence>
<dbReference type="Gene3D" id="1.10.260.40">
    <property type="entry name" value="lambda repressor-like DNA-binding domains"/>
    <property type="match status" value="1"/>
</dbReference>
<dbReference type="PROSITE" id="PS50943">
    <property type="entry name" value="HTH_CROC1"/>
    <property type="match status" value="1"/>
</dbReference>
<evidence type="ECO:0000259" key="2">
    <source>
        <dbReference type="PROSITE" id="PS50943"/>
    </source>
</evidence>
<protein>
    <submittedName>
        <fullName evidence="3">Tetratricopeptide repeat protein</fullName>
    </submittedName>
</protein>
<dbReference type="InterPro" id="IPR019734">
    <property type="entry name" value="TPR_rpt"/>
</dbReference>
<name>A0ABV6LPL6_9BACI</name>
<dbReference type="PANTHER" id="PTHR47050">
    <property type="entry name" value="TETRATRICOPEPTIDE REPEAT PROTEIN 24"/>
    <property type="match status" value="1"/>
</dbReference>
<dbReference type="CDD" id="cd00093">
    <property type="entry name" value="HTH_XRE"/>
    <property type="match status" value="1"/>
</dbReference>
<dbReference type="SMART" id="SM00028">
    <property type="entry name" value="TPR"/>
    <property type="match status" value="2"/>
</dbReference>
<dbReference type="InterPro" id="IPR011990">
    <property type="entry name" value="TPR-like_helical_dom_sf"/>
</dbReference>
<dbReference type="InterPro" id="IPR010982">
    <property type="entry name" value="Lambda_DNA-bd_dom_sf"/>
</dbReference>
<dbReference type="PROSITE" id="PS50005">
    <property type="entry name" value="TPR"/>
    <property type="match status" value="1"/>
</dbReference>
<accession>A0ABV6LPL6</accession>
<dbReference type="EMBL" id="JBHLTP010000011">
    <property type="protein sequence ID" value="MFC0524361.1"/>
    <property type="molecule type" value="Genomic_DNA"/>
</dbReference>